<dbReference type="STRING" id="1314751.GCA_001591425_02374"/>
<organism evidence="2 3">
    <name type="scientific">Sutcliffiella cohnii</name>
    <dbReference type="NCBI Taxonomy" id="33932"/>
    <lineage>
        <taxon>Bacteria</taxon>
        <taxon>Bacillati</taxon>
        <taxon>Bacillota</taxon>
        <taxon>Bacilli</taxon>
        <taxon>Bacillales</taxon>
        <taxon>Bacillaceae</taxon>
        <taxon>Sutcliffiella</taxon>
    </lineage>
</organism>
<dbReference type="KEGG" id="bcoh:BC6307_01905"/>
<keyword evidence="1" id="KW-0812">Transmembrane</keyword>
<evidence type="ECO:0000313" key="3">
    <source>
        <dbReference type="Proteomes" id="UP000215224"/>
    </source>
</evidence>
<evidence type="ECO:0000313" key="2">
    <source>
        <dbReference type="EMBL" id="AST90123.1"/>
    </source>
</evidence>
<keyword evidence="3" id="KW-1185">Reference proteome</keyword>
<sequence length="410" mass="48071">MKDNEWKNPLIDELKSLPKPDYEHEFDEQKQDQIHETLMKFSNSYKKKKKSRERWKRISVGFASIAALILFIVVFIPFHNESNNANVADIESFEQFFHQKMKEMNKEEKDFSYSLIHTQLNAVHFNDAIAIFTENKNSSETIYIAYFEKQSNQWEWIQTRGAQWDSPVNWSSMNSIPYIYSGLINDLSILEVYAGDVQAKIITIEGDKRFWYAVSPIEEVEVMFVTEDGKEKIPHTELEGLQDSPEYLAEDSRELSMQDSETAYEMVVNALTDYYRAIWSGSDIELSAFMENENLIQYTEKKIQSERKVYITEEVNVEVGAWEVDYVDDEHGGFLYFKIPAEIFKDIGSYAEVTEFLVRNVNGKLVIVDWYTGAKDSYDFLVRGENETIDKPNIWDDSEWVQQVVRKQNE</sequence>
<reference evidence="2 3" key="1">
    <citation type="submission" date="2016-12" db="EMBL/GenBank/DDBJ databases">
        <title>The whole genome sequencing and assembly of Bacillus cohnii DSM 6307T strain.</title>
        <authorList>
            <person name="Lee Y.-J."/>
            <person name="Yi H."/>
            <person name="Bahn Y.-S."/>
            <person name="Kim J.F."/>
            <person name="Lee D.-W."/>
        </authorList>
    </citation>
    <scope>NUCLEOTIDE SEQUENCE [LARGE SCALE GENOMIC DNA]</scope>
    <source>
        <strain evidence="2 3">DSM 6307</strain>
    </source>
</reference>
<protein>
    <submittedName>
        <fullName evidence="2">Uncharacterized protein</fullName>
    </submittedName>
</protein>
<keyword evidence="1" id="KW-1133">Transmembrane helix</keyword>
<proteinExistence type="predicted"/>
<name>A0A223KLA9_9BACI</name>
<dbReference type="RefSeq" id="WP_066416296.1">
    <property type="nucleotide sequence ID" value="NZ_CP018866.1"/>
</dbReference>
<keyword evidence="1" id="KW-0472">Membrane</keyword>
<dbReference type="EMBL" id="CP018866">
    <property type="protein sequence ID" value="AST90123.1"/>
    <property type="molecule type" value="Genomic_DNA"/>
</dbReference>
<feature type="transmembrane region" description="Helical" evidence="1">
    <location>
        <begin position="58"/>
        <end position="78"/>
    </location>
</feature>
<dbReference type="AlphaFoldDB" id="A0A223KLA9"/>
<evidence type="ECO:0000256" key="1">
    <source>
        <dbReference type="SAM" id="Phobius"/>
    </source>
</evidence>
<gene>
    <name evidence="2" type="ORF">BC6307_01905</name>
</gene>
<accession>A0A223KLA9</accession>
<dbReference type="Proteomes" id="UP000215224">
    <property type="component" value="Chromosome"/>
</dbReference>